<feature type="transmembrane region" description="Helical" evidence="7">
    <location>
        <begin position="271"/>
        <end position="295"/>
    </location>
</feature>
<feature type="transmembrane region" description="Helical" evidence="7">
    <location>
        <begin position="221"/>
        <end position="240"/>
    </location>
</feature>
<dbReference type="RefSeq" id="WP_348786872.1">
    <property type="nucleotide sequence ID" value="NZ_CP157390.1"/>
</dbReference>
<evidence type="ECO:0000256" key="7">
    <source>
        <dbReference type="RuleBase" id="RU363032"/>
    </source>
</evidence>
<keyword evidence="5 7" id="KW-1133">Transmembrane helix</keyword>
<dbReference type="Pfam" id="PF19300">
    <property type="entry name" value="BPD_transp_1_N"/>
    <property type="match status" value="1"/>
</dbReference>
<proteinExistence type="inferred from homology"/>
<keyword evidence="2 7" id="KW-0813">Transport</keyword>
<evidence type="ECO:0000256" key="6">
    <source>
        <dbReference type="ARBA" id="ARBA00023136"/>
    </source>
</evidence>
<evidence type="ECO:0000256" key="4">
    <source>
        <dbReference type="ARBA" id="ARBA00022692"/>
    </source>
</evidence>
<sequence length="358" mass="38101">MRAPSSTAERTERSAPAGVHPLARYLGLRLGITVLLLFGVTLVTFTLTNLVPADPVQAALGEQAAGDPAIVAKFRQDQGLDQPLPVQYLTYLGHLLQGNLGTSTQTRNPVTDDLARAFPATIELAVSAIVISIILGIGLGIVAALKRRTFWDQLIRVVSLIGVSMPAFWLALIVYFVFFYQLHLFPGSGRLSPTAVPPPHVTGLYTLDSLFAGDLVTFGDAVSHLVLPASVLALYTIGLLTRFARSAVLEVLDLDYVRAARAKGLPGRTVVFGYVLRGALVPIITVVGLAFGSLLSGTVLVEKIYSWHGLGEYAYSAATKLDLPAIMGVGLVVGCVYIGLNLVVDVAYGLIDPRVRAA</sequence>
<dbReference type="InterPro" id="IPR035906">
    <property type="entry name" value="MetI-like_sf"/>
</dbReference>
<dbReference type="GO" id="GO:0071916">
    <property type="term" value="F:dipeptide transmembrane transporter activity"/>
    <property type="evidence" value="ECO:0007669"/>
    <property type="project" value="TreeGrafter"/>
</dbReference>
<evidence type="ECO:0000256" key="5">
    <source>
        <dbReference type="ARBA" id="ARBA00022989"/>
    </source>
</evidence>
<evidence type="ECO:0000256" key="2">
    <source>
        <dbReference type="ARBA" id="ARBA00022448"/>
    </source>
</evidence>
<dbReference type="InterPro" id="IPR045621">
    <property type="entry name" value="BPD_transp_1_N"/>
</dbReference>
<keyword evidence="4 7" id="KW-0812">Transmembrane</keyword>
<protein>
    <submittedName>
        <fullName evidence="9">ABC transporter permease</fullName>
    </submittedName>
</protein>
<feature type="transmembrane region" description="Helical" evidence="7">
    <location>
        <begin position="124"/>
        <end position="145"/>
    </location>
</feature>
<comment type="similarity">
    <text evidence="7">Belongs to the binding-protein-dependent transport system permease family.</text>
</comment>
<comment type="subcellular location">
    <subcellularLocation>
        <location evidence="1 7">Cell membrane</location>
        <topology evidence="1 7">Multi-pass membrane protein</topology>
    </subcellularLocation>
</comment>
<organism evidence="9">
    <name type="scientific">Leifsonia sp. NPDC080035</name>
    <dbReference type="NCBI Taxonomy" id="3143936"/>
    <lineage>
        <taxon>Bacteria</taxon>
        <taxon>Bacillati</taxon>
        <taxon>Actinomycetota</taxon>
        <taxon>Actinomycetes</taxon>
        <taxon>Micrococcales</taxon>
        <taxon>Microbacteriaceae</taxon>
        <taxon>Leifsonia</taxon>
    </lineage>
</organism>
<dbReference type="PANTHER" id="PTHR43163">
    <property type="entry name" value="DIPEPTIDE TRANSPORT SYSTEM PERMEASE PROTEIN DPPB-RELATED"/>
    <property type="match status" value="1"/>
</dbReference>
<dbReference type="PROSITE" id="PS50928">
    <property type="entry name" value="ABC_TM1"/>
    <property type="match status" value="1"/>
</dbReference>
<accession>A0AAU7G9Z0</accession>
<name>A0AAU7G9Z0_9MICO</name>
<evidence type="ECO:0000259" key="8">
    <source>
        <dbReference type="PROSITE" id="PS50928"/>
    </source>
</evidence>
<feature type="transmembrane region" description="Helical" evidence="7">
    <location>
        <begin position="325"/>
        <end position="351"/>
    </location>
</feature>
<dbReference type="PANTHER" id="PTHR43163:SF8">
    <property type="entry name" value="D,D-DIPEPTIDE TRANSPORT SYSTEM PERMEASE PROTEIN DDPB-RELATED"/>
    <property type="match status" value="1"/>
</dbReference>
<keyword evidence="3" id="KW-1003">Cell membrane</keyword>
<gene>
    <name evidence="9" type="ORF">AAME72_12450</name>
</gene>
<feature type="transmembrane region" description="Helical" evidence="7">
    <location>
        <begin position="30"/>
        <end position="51"/>
    </location>
</feature>
<dbReference type="EMBL" id="CP157390">
    <property type="protein sequence ID" value="XBM46893.1"/>
    <property type="molecule type" value="Genomic_DNA"/>
</dbReference>
<dbReference type="InterPro" id="IPR000515">
    <property type="entry name" value="MetI-like"/>
</dbReference>
<dbReference type="AlphaFoldDB" id="A0AAU7G9Z0"/>
<feature type="domain" description="ABC transmembrane type-1" evidence="8">
    <location>
        <begin position="118"/>
        <end position="344"/>
    </location>
</feature>
<evidence type="ECO:0000256" key="3">
    <source>
        <dbReference type="ARBA" id="ARBA00022475"/>
    </source>
</evidence>
<feature type="transmembrane region" description="Helical" evidence="7">
    <location>
        <begin position="157"/>
        <end position="180"/>
    </location>
</feature>
<evidence type="ECO:0000313" key="9">
    <source>
        <dbReference type="EMBL" id="XBM46893.1"/>
    </source>
</evidence>
<reference evidence="9" key="1">
    <citation type="submission" date="2024-05" db="EMBL/GenBank/DDBJ databases">
        <title>The Natural Products Discovery Center: Release of the First 8490 Sequenced Strains for Exploring Actinobacteria Biosynthetic Diversity.</title>
        <authorList>
            <person name="Kalkreuter E."/>
            <person name="Kautsar S.A."/>
            <person name="Yang D."/>
            <person name="Bader C.D."/>
            <person name="Teijaro C.N."/>
            <person name="Fluegel L."/>
            <person name="Davis C.M."/>
            <person name="Simpson J.R."/>
            <person name="Lauterbach L."/>
            <person name="Steele A.D."/>
            <person name="Gui C."/>
            <person name="Meng S."/>
            <person name="Li G."/>
            <person name="Viehrig K."/>
            <person name="Ye F."/>
            <person name="Su P."/>
            <person name="Kiefer A.F."/>
            <person name="Nichols A."/>
            <person name="Cepeda A.J."/>
            <person name="Yan W."/>
            <person name="Fan B."/>
            <person name="Jiang Y."/>
            <person name="Adhikari A."/>
            <person name="Zheng C.-J."/>
            <person name="Schuster L."/>
            <person name="Cowan T.M."/>
            <person name="Smanski M.J."/>
            <person name="Chevrette M.G."/>
            <person name="de Carvalho L.P.S."/>
            <person name="Shen B."/>
        </authorList>
    </citation>
    <scope>NUCLEOTIDE SEQUENCE</scope>
    <source>
        <strain evidence="9">NPDC080035</strain>
    </source>
</reference>
<dbReference type="Pfam" id="PF00528">
    <property type="entry name" value="BPD_transp_1"/>
    <property type="match status" value="1"/>
</dbReference>
<keyword evidence="6 7" id="KW-0472">Membrane</keyword>
<evidence type="ECO:0000256" key="1">
    <source>
        <dbReference type="ARBA" id="ARBA00004651"/>
    </source>
</evidence>
<dbReference type="Gene3D" id="1.10.3720.10">
    <property type="entry name" value="MetI-like"/>
    <property type="match status" value="1"/>
</dbReference>
<dbReference type="GO" id="GO:0005886">
    <property type="term" value="C:plasma membrane"/>
    <property type="evidence" value="ECO:0007669"/>
    <property type="project" value="UniProtKB-SubCell"/>
</dbReference>
<dbReference type="CDD" id="cd06261">
    <property type="entry name" value="TM_PBP2"/>
    <property type="match status" value="1"/>
</dbReference>
<dbReference type="SUPFAM" id="SSF161098">
    <property type="entry name" value="MetI-like"/>
    <property type="match status" value="1"/>
</dbReference>